<dbReference type="InterPro" id="IPR012334">
    <property type="entry name" value="Pectin_lyas_fold"/>
</dbReference>
<accession>A0A3P8GZ41</accession>
<dbReference type="OrthoDB" id="536948at2759"/>
<dbReference type="InterPro" id="IPR011050">
    <property type="entry name" value="Pectin_lyase_fold/virulence"/>
</dbReference>
<evidence type="ECO:0000313" key="3">
    <source>
        <dbReference type="Proteomes" id="UP000272942"/>
    </source>
</evidence>
<protein>
    <recommendedName>
        <fullName evidence="1">Right handed beta helix domain-containing protein</fullName>
    </recommendedName>
</protein>
<reference evidence="2 3" key="1">
    <citation type="submission" date="2018-11" db="EMBL/GenBank/DDBJ databases">
        <authorList>
            <consortium name="Pathogen Informatics"/>
        </authorList>
    </citation>
    <scope>NUCLEOTIDE SEQUENCE [LARGE SCALE GENOMIC DNA]</scope>
    <source>
        <strain evidence="2 3">Egypt</strain>
    </source>
</reference>
<dbReference type="SUPFAM" id="SSF51126">
    <property type="entry name" value="Pectin lyase-like"/>
    <property type="match status" value="1"/>
</dbReference>
<sequence length="355" mass="39840">MMGYVRLMNVIALKNGGNGARVRFLSGPQYHWPEETPELVHQAQWLCRPGAIPASPVFPFLVVAEIPVATFQSVGECELIVSSDQPGQVLTITLFEILYDPMATGYLELWDMLSDERIALWAINNRTIGDDGQRTHRVLRVNSAQLYQGVSSVKNTVRIRFAWQKNPDQAICSQFAGCLRAVMQIGVGDTLLPELHVEESAFVDNMQHGLLVERPWSYVRIVRSDFVGNQYAAGLKVVNGSADLFVHNCTFAENEQTGLNVSTIGGFKQINQSVFDGNRGHGLSVWNPDTATERRSNEPIRVHVHTTEFHENWWDGIQFYNSCSDMHILVNFSTFKRNGASGIRTYSCVYGEKEV</sequence>
<dbReference type="Gene3D" id="2.160.20.10">
    <property type="entry name" value="Single-stranded right-handed beta-helix, Pectin lyase-like"/>
    <property type="match status" value="1"/>
</dbReference>
<organism evidence="2 3">
    <name type="scientific">Echinostoma caproni</name>
    <dbReference type="NCBI Taxonomy" id="27848"/>
    <lineage>
        <taxon>Eukaryota</taxon>
        <taxon>Metazoa</taxon>
        <taxon>Spiralia</taxon>
        <taxon>Lophotrochozoa</taxon>
        <taxon>Platyhelminthes</taxon>
        <taxon>Trematoda</taxon>
        <taxon>Digenea</taxon>
        <taxon>Plagiorchiida</taxon>
        <taxon>Echinostomata</taxon>
        <taxon>Echinostomatoidea</taxon>
        <taxon>Echinostomatidae</taxon>
        <taxon>Echinostoma</taxon>
    </lineage>
</organism>
<dbReference type="Proteomes" id="UP000272942">
    <property type="component" value="Unassembled WGS sequence"/>
</dbReference>
<dbReference type="Pfam" id="PF13229">
    <property type="entry name" value="Beta_helix"/>
    <property type="match status" value="1"/>
</dbReference>
<dbReference type="InterPro" id="IPR039448">
    <property type="entry name" value="Beta_helix"/>
</dbReference>
<dbReference type="EMBL" id="UZAN01049941">
    <property type="protein sequence ID" value="VDP87841.1"/>
    <property type="molecule type" value="Genomic_DNA"/>
</dbReference>
<name>A0A3P8GZ41_9TREM</name>
<feature type="domain" description="Right handed beta helix" evidence="1">
    <location>
        <begin position="195"/>
        <end position="285"/>
    </location>
</feature>
<proteinExistence type="predicted"/>
<evidence type="ECO:0000259" key="1">
    <source>
        <dbReference type="Pfam" id="PF13229"/>
    </source>
</evidence>
<dbReference type="AlphaFoldDB" id="A0A3P8GZ41"/>
<keyword evidence="3" id="KW-1185">Reference proteome</keyword>
<evidence type="ECO:0000313" key="2">
    <source>
        <dbReference type="EMBL" id="VDP87841.1"/>
    </source>
</evidence>
<gene>
    <name evidence="2" type="ORF">ECPE_LOCUS10935</name>
</gene>